<feature type="compositionally biased region" description="Low complexity" evidence="13">
    <location>
        <begin position="1156"/>
        <end position="1166"/>
    </location>
</feature>
<evidence type="ECO:0000256" key="9">
    <source>
        <dbReference type="ARBA" id="ARBA00022842"/>
    </source>
</evidence>
<evidence type="ECO:0000313" key="16">
    <source>
        <dbReference type="EMBL" id="GAO51334.1"/>
    </source>
</evidence>
<evidence type="ECO:0000256" key="10">
    <source>
        <dbReference type="ARBA" id="ARBA00023204"/>
    </source>
</evidence>
<evidence type="ECO:0000259" key="15">
    <source>
        <dbReference type="SMART" id="SM00485"/>
    </source>
</evidence>
<comment type="similarity">
    <text evidence="3">Belongs to the XPG/RAD2 endonuclease family. XPG subfamily.</text>
</comment>
<dbReference type="Gene3D" id="3.40.50.1010">
    <property type="entry name" value="5'-nuclease"/>
    <property type="match status" value="2"/>
</dbReference>
<dbReference type="Pfam" id="PF00867">
    <property type="entry name" value="XPG_I"/>
    <property type="match status" value="1"/>
</dbReference>
<dbReference type="InterPro" id="IPR003903">
    <property type="entry name" value="UIM_dom"/>
</dbReference>
<reference evidence="16 17" key="3">
    <citation type="journal article" date="2015" name="Genome Announc.">
        <title>Draft Genome Sequence of the Archiascomycetous Yeast Saitoella complicata.</title>
        <authorList>
            <person name="Yamauchi K."/>
            <person name="Kondo S."/>
            <person name="Hamamoto M."/>
            <person name="Takahashi Y."/>
            <person name="Ogura Y."/>
            <person name="Hayashi T."/>
            <person name="Nishida H."/>
        </authorList>
    </citation>
    <scope>NUCLEOTIDE SEQUENCE [LARGE SCALE GENOMIC DNA]</scope>
    <source>
        <strain evidence="16 17">NRRL Y-17804</strain>
    </source>
</reference>
<comment type="cofactor">
    <cofactor evidence="1">
        <name>Mg(2+)</name>
        <dbReference type="ChEBI" id="CHEBI:18420"/>
    </cofactor>
</comment>
<dbReference type="InterPro" id="IPR036279">
    <property type="entry name" value="5-3_exonuclease_C_sf"/>
</dbReference>
<dbReference type="SMART" id="SM00726">
    <property type="entry name" value="UIM"/>
    <property type="match status" value="3"/>
</dbReference>
<keyword evidence="11" id="KW-0539">Nucleus</keyword>
<reference evidence="16 17" key="1">
    <citation type="journal article" date="2011" name="J. Gen. Appl. Microbiol.">
        <title>Draft genome sequencing of the enigmatic yeast Saitoella complicata.</title>
        <authorList>
            <person name="Nishida H."/>
            <person name="Hamamoto M."/>
            <person name="Sugiyama J."/>
        </authorList>
    </citation>
    <scope>NUCLEOTIDE SEQUENCE [LARGE SCALE GENOMIC DNA]</scope>
    <source>
        <strain evidence="16 17">NRRL Y-17804</strain>
    </source>
</reference>
<dbReference type="FunFam" id="3.40.50.1010:FF:000061">
    <property type="entry name" value="Single-stranded DNA endonuclease (Eurofung)"/>
    <property type="match status" value="1"/>
</dbReference>
<comment type="function">
    <text evidence="12">Single-stranded DNA endonuclease involved in excision repair of DNA damaged with UV light, bulky adducts, or cross-linking agents. Essential for the incision step of excision-repair.</text>
</comment>
<dbReference type="AlphaFoldDB" id="A0A0E9NNB5"/>
<dbReference type="InterPro" id="IPR001044">
    <property type="entry name" value="XPG/Rad2_eukaryotes"/>
</dbReference>
<evidence type="ECO:0000256" key="6">
    <source>
        <dbReference type="ARBA" id="ARBA00022759"/>
    </source>
</evidence>
<dbReference type="InterPro" id="IPR006084">
    <property type="entry name" value="XPG/Rad2"/>
</dbReference>
<feature type="compositionally biased region" description="Basic residues" evidence="13">
    <location>
        <begin position="1176"/>
        <end position="1191"/>
    </location>
</feature>
<dbReference type="EMBL" id="BACD03000044">
    <property type="protein sequence ID" value="GAO51334.1"/>
    <property type="molecule type" value="Genomic_DNA"/>
</dbReference>
<proteinExistence type="inferred from homology"/>
<dbReference type="GO" id="GO:0003697">
    <property type="term" value="F:single-stranded DNA binding"/>
    <property type="evidence" value="ECO:0007669"/>
    <property type="project" value="InterPro"/>
</dbReference>
<evidence type="ECO:0000256" key="13">
    <source>
        <dbReference type="SAM" id="MobiDB-lite"/>
    </source>
</evidence>
<dbReference type="InterPro" id="IPR006086">
    <property type="entry name" value="XPG-I_dom"/>
</dbReference>
<feature type="compositionally biased region" description="Acidic residues" evidence="13">
    <location>
        <begin position="360"/>
        <end position="370"/>
    </location>
</feature>
<keyword evidence="6" id="KW-0255">Endonuclease</keyword>
<dbReference type="GO" id="GO:0016788">
    <property type="term" value="F:hydrolase activity, acting on ester bonds"/>
    <property type="evidence" value="ECO:0007669"/>
    <property type="project" value="InterPro"/>
</dbReference>
<dbReference type="Proteomes" id="UP000033140">
    <property type="component" value="Unassembled WGS sequence"/>
</dbReference>
<dbReference type="GO" id="GO:0046872">
    <property type="term" value="F:metal ion binding"/>
    <property type="evidence" value="ECO:0007669"/>
    <property type="project" value="UniProtKB-KW"/>
</dbReference>
<evidence type="ECO:0000256" key="5">
    <source>
        <dbReference type="ARBA" id="ARBA00022723"/>
    </source>
</evidence>
<dbReference type="PROSITE" id="PS00841">
    <property type="entry name" value="XPG_1"/>
    <property type="match status" value="1"/>
</dbReference>
<dbReference type="PRINTS" id="PR00853">
    <property type="entry name" value="XPGRADSUPER"/>
</dbReference>
<feature type="region of interest" description="Disordered" evidence="13">
    <location>
        <begin position="601"/>
        <end position="723"/>
    </location>
</feature>
<dbReference type="Gene3D" id="1.10.150.20">
    <property type="entry name" value="5' to 3' exonuclease, C-terminal subdomain"/>
    <property type="match status" value="1"/>
</dbReference>
<feature type="region of interest" description="Disordered" evidence="13">
    <location>
        <begin position="121"/>
        <end position="140"/>
    </location>
</feature>
<feature type="compositionally biased region" description="Basic and acidic residues" evidence="13">
    <location>
        <begin position="678"/>
        <end position="690"/>
    </location>
</feature>
<dbReference type="GO" id="GO:0006289">
    <property type="term" value="P:nucleotide-excision repair"/>
    <property type="evidence" value="ECO:0007669"/>
    <property type="project" value="InterPro"/>
</dbReference>
<dbReference type="CDD" id="cd09904">
    <property type="entry name" value="H3TH_XPG"/>
    <property type="match status" value="1"/>
</dbReference>
<comment type="caution">
    <text evidence="16">The sequence shown here is derived from an EMBL/GenBank/DDBJ whole genome shotgun (WGS) entry which is preliminary data.</text>
</comment>
<reference evidence="16 17" key="2">
    <citation type="journal article" date="2014" name="J. Gen. Appl. Microbiol.">
        <title>The early diverging ascomycetous budding yeast Saitoella complicata has three histone deacetylases belonging to the Clr6, Hos2, and Rpd3 lineages.</title>
        <authorList>
            <person name="Nishida H."/>
            <person name="Matsumoto T."/>
            <person name="Kondo S."/>
            <person name="Hamamoto M."/>
            <person name="Yoshikawa H."/>
        </authorList>
    </citation>
    <scope>NUCLEOTIDE SEQUENCE [LARGE SCALE GENOMIC DNA]</scope>
    <source>
        <strain evidence="16 17">NRRL Y-17804</strain>
    </source>
</reference>
<keyword evidence="4" id="KW-0540">Nuclease</keyword>
<feature type="region of interest" description="Disordered" evidence="13">
    <location>
        <begin position="344"/>
        <end position="434"/>
    </location>
</feature>
<feature type="compositionally biased region" description="Polar residues" evidence="13">
    <location>
        <begin position="792"/>
        <end position="805"/>
    </location>
</feature>
<keyword evidence="5" id="KW-0479">Metal-binding</keyword>
<comment type="subcellular location">
    <subcellularLocation>
        <location evidence="2">Nucleus</location>
    </subcellularLocation>
</comment>
<dbReference type="FunFam" id="3.40.50.1010:FF:000025">
    <property type="entry name" value="DNA repair protein RAD2"/>
    <property type="match status" value="1"/>
</dbReference>
<feature type="region of interest" description="Disordered" evidence="13">
    <location>
        <begin position="1147"/>
        <end position="1267"/>
    </location>
</feature>
<feature type="region of interest" description="Disordered" evidence="13">
    <location>
        <begin position="154"/>
        <end position="176"/>
    </location>
</feature>
<protein>
    <submittedName>
        <fullName evidence="16">Uncharacterized protein</fullName>
    </submittedName>
</protein>
<evidence type="ECO:0000256" key="1">
    <source>
        <dbReference type="ARBA" id="ARBA00001946"/>
    </source>
</evidence>
<dbReference type="InterPro" id="IPR008918">
    <property type="entry name" value="HhH2"/>
</dbReference>
<keyword evidence="17" id="KW-1185">Reference proteome</keyword>
<evidence type="ECO:0000256" key="4">
    <source>
        <dbReference type="ARBA" id="ARBA00022722"/>
    </source>
</evidence>
<feature type="compositionally biased region" description="Pro residues" evidence="13">
    <location>
        <begin position="379"/>
        <end position="389"/>
    </location>
</feature>
<dbReference type="PANTHER" id="PTHR16171:SF7">
    <property type="entry name" value="DNA REPAIR PROTEIN RAD2"/>
    <property type="match status" value="1"/>
</dbReference>
<evidence type="ECO:0000256" key="12">
    <source>
        <dbReference type="ARBA" id="ARBA00053135"/>
    </source>
</evidence>
<keyword evidence="9" id="KW-0460">Magnesium</keyword>
<dbReference type="PRINTS" id="PR00066">
    <property type="entry name" value="XRODRMPGMNTG"/>
</dbReference>
<feature type="compositionally biased region" description="Polar residues" evidence="13">
    <location>
        <begin position="697"/>
        <end position="706"/>
    </location>
</feature>
<gene>
    <name evidence="16" type="ORF">G7K_5436-t1</name>
</gene>
<dbReference type="CDD" id="cd09868">
    <property type="entry name" value="PIN_XPG_RAD2"/>
    <property type="match status" value="2"/>
</dbReference>
<feature type="domain" description="XPG-I" evidence="14">
    <location>
        <begin position="899"/>
        <end position="968"/>
    </location>
</feature>
<dbReference type="GO" id="GO:0005634">
    <property type="term" value="C:nucleus"/>
    <property type="evidence" value="ECO:0007669"/>
    <property type="project" value="UniProtKB-SubCell"/>
</dbReference>
<feature type="region of interest" description="Disordered" evidence="13">
    <location>
        <begin position="483"/>
        <end position="586"/>
    </location>
</feature>
<sequence>MGVTGLWTVLEPCARPVRLDQLAKKRLAVDASIWVYQFLKAVRDKSGNQLRNSHIVGFFRRICKLLFFGIKPVFVFDGGAPVLKRQTIANRLKRREGRREDAVRTAGKLLALRMKQKVLEDKQRDKATLNPTNEGGDEIPENVVYYGEPQYALQNNPKPAAPTKSGPLGNTPALGNLQRDFRKKDAYDLPRLDVPLEDLASQADPRIMTQEDLEEYARQFEGGEDITLYDFSKIDFDGEFFTSLPVADQYNIINAARLRSRLRMGLAKEQLSEMFPNRLEFSKFQIERVKERNDLTQRLFNINGMNEVGARRIASERGREYMLVKNEGAEGGYALGVRDGAADKPVVVDPSSPVIPPVSEETDSEDDGAFEDVPIPGVNVPPPLRAPSPPRRERPQFRPTRPRRTEQPTQRGNALFRAVSDEGNEEEEYGNDDDDVEMAMAMSMDEARGDAREDDELQRAINASLQEQNVPVARPMQEAVMLEDDSDYEDEQRAIAMSLENTNDVGPSRPAAEERSPALVMENDSGDEMEGEQAPGGFLTEAEQPKQKEPELPPWFSAAEQVANKVKAEETSEAVAEEPKEQQEKNEAALLPFQQMQSFLKKKAPAGSARASNAKLLFDEPAPEASDTNGSGFDPSLLKRKQAGPSIVFDEPEAVKAGEPEVVDLSSPPPEVTVPDNEPLHEFPGDAIRADDEDSAATPTPRQKTPPQVIALDAEDDDDEDDDVTLQPEAIAEAAKVLQESPPPPMADTDLFAEYVRAQPPPPEKQLSPLPDANEDEHASMSEQVPEADTTIPWSPSPELSQMEETGQEALAADTSAELVGEDQFFSDDEDEQLMMQLAQEAEEHARFTNELRGPASEPQTNEDFERELRQLRNQQKKDRRDADEVTQVMIKECQELLRHFGLPYVTAPMEAEAQCAALVEMGLVDGVVTDDSDVLLFGGTRIYKNMFNQAKYVECYLMDDLKREYNLDREKLIKVAHLLGSDYTEGLPTVGPVTALELLADFEKDGGLEGFKSWWLDVQRGKDVDSTTPFRRKLKKNAHKIFLPTSFPDPRIDEAYLQPEVDKDPQPFEWGVPDLDALRSFLMSTIGWSQERTDEVLVPVIRDMNRKQAEGTQVNLTHFFDGSTGAGAAPKERYIFKSKRLQNAMTSFRRGKTPAGEADGGSSTSSEEEANASNRHPKAPSKNGKGKRKRAEPGESEVPIKTEADDELPVAQPVTKKRAPVKIDIESSSDDDNASCGMSLAASRGSGRAKATPRGRSKGRGKARAR</sequence>
<evidence type="ECO:0000256" key="7">
    <source>
        <dbReference type="ARBA" id="ARBA00022763"/>
    </source>
</evidence>
<evidence type="ECO:0000313" key="17">
    <source>
        <dbReference type="Proteomes" id="UP000033140"/>
    </source>
</evidence>
<name>A0A0E9NNB5_SAICN</name>
<feature type="domain" description="XPG N-terminal" evidence="15">
    <location>
        <begin position="1"/>
        <end position="98"/>
    </location>
</feature>
<organism evidence="16 17">
    <name type="scientific">Saitoella complicata (strain BCRC 22490 / CBS 7301 / JCM 7358 / NBRC 10748 / NRRL Y-17804)</name>
    <dbReference type="NCBI Taxonomy" id="698492"/>
    <lineage>
        <taxon>Eukaryota</taxon>
        <taxon>Fungi</taxon>
        <taxon>Dikarya</taxon>
        <taxon>Ascomycota</taxon>
        <taxon>Taphrinomycotina</taxon>
        <taxon>Taphrinomycotina incertae sedis</taxon>
        <taxon>Saitoella</taxon>
    </lineage>
</organism>
<dbReference type="PANTHER" id="PTHR16171">
    <property type="entry name" value="DNA REPAIR PROTEIN COMPLEMENTING XP-G CELLS-RELATED"/>
    <property type="match status" value="1"/>
</dbReference>
<dbReference type="STRING" id="698492.A0A0E9NNB5"/>
<evidence type="ECO:0000256" key="11">
    <source>
        <dbReference type="ARBA" id="ARBA00023242"/>
    </source>
</evidence>
<keyword evidence="10" id="KW-0234">DNA repair</keyword>
<dbReference type="InterPro" id="IPR006085">
    <property type="entry name" value="XPG_DNA_repair_N"/>
</dbReference>
<dbReference type="InterPro" id="IPR019974">
    <property type="entry name" value="XPG_CS"/>
</dbReference>
<dbReference type="PROSITE" id="PS00842">
    <property type="entry name" value="XPG_2"/>
    <property type="match status" value="1"/>
</dbReference>
<dbReference type="InterPro" id="IPR029060">
    <property type="entry name" value="PIN-like_dom_sf"/>
</dbReference>
<accession>A0A0E9NNB5</accession>
<evidence type="ECO:0000256" key="8">
    <source>
        <dbReference type="ARBA" id="ARBA00022801"/>
    </source>
</evidence>
<dbReference type="PROSITE" id="PS50330">
    <property type="entry name" value="UIM"/>
    <property type="match status" value="1"/>
</dbReference>
<feature type="compositionally biased region" description="Acidic residues" evidence="13">
    <location>
        <begin position="422"/>
        <end position="434"/>
    </location>
</feature>
<dbReference type="Pfam" id="PF00752">
    <property type="entry name" value="XPG_N"/>
    <property type="match status" value="1"/>
</dbReference>
<evidence type="ECO:0000259" key="14">
    <source>
        <dbReference type="SMART" id="SM00484"/>
    </source>
</evidence>
<dbReference type="OMA" id="PNSMDFS"/>
<keyword evidence="7" id="KW-0227">DNA damage</keyword>
<dbReference type="GO" id="GO:0004520">
    <property type="term" value="F:DNA endonuclease activity"/>
    <property type="evidence" value="ECO:0007669"/>
    <property type="project" value="TreeGrafter"/>
</dbReference>
<dbReference type="SUPFAM" id="SSF88723">
    <property type="entry name" value="PIN domain-like"/>
    <property type="match status" value="1"/>
</dbReference>
<feature type="compositionally biased region" description="Basic and acidic residues" evidence="13">
    <location>
        <begin position="577"/>
        <end position="586"/>
    </location>
</feature>
<dbReference type="SMART" id="SM00484">
    <property type="entry name" value="XPGI"/>
    <property type="match status" value="1"/>
</dbReference>
<dbReference type="SMART" id="SM00279">
    <property type="entry name" value="HhH2"/>
    <property type="match status" value="1"/>
</dbReference>
<feature type="compositionally biased region" description="Acidic residues" evidence="13">
    <location>
        <begin position="713"/>
        <end position="723"/>
    </location>
</feature>
<dbReference type="SMART" id="SM00485">
    <property type="entry name" value="XPGN"/>
    <property type="match status" value="1"/>
</dbReference>
<dbReference type="SUPFAM" id="SSF47807">
    <property type="entry name" value="5' to 3' exonuclease, C-terminal subdomain"/>
    <property type="match status" value="1"/>
</dbReference>
<feature type="region of interest" description="Disordered" evidence="13">
    <location>
        <begin position="757"/>
        <end position="810"/>
    </location>
</feature>
<feature type="compositionally biased region" description="Basic residues" evidence="13">
    <location>
        <begin position="1252"/>
        <end position="1267"/>
    </location>
</feature>
<evidence type="ECO:0000256" key="2">
    <source>
        <dbReference type="ARBA" id="ARBA00004123"/>
    </source>
</evidence>
<keyword evidence="8" id="KW-0378">Hydrolase</keyword>
<evidence type="ECO:0000256" key="3">
    <source>
        <dbReference type="ARBA" id="ARBA00005283"/>
    </source>
</evidence>